<dbReference type="PANTHER" id="PTHR47153:SF2">
    <property type="entry name" value="LACTATE UTILIZATION PROTEIN B"/>
    <property type="match status" value="1"/>
</dbReference>
<feature type="domain" description="4Fe-4S ferredoxin-type" evidence="2">
    <location>
        <begin position="307"/>
        <end position="338"/>
    </location>
</feature>
<dbReference type="Pfam" id="PF13183">
    <property type="entry name" value="Fer4_8"/>
    <property type="match status" value="1"/>
</dbReference>
<dbReference type="GO" id="GO:0051539">
    <property type="term" value="F:4 iron, 4 sulfur cluster binding"/>
    <property type="evidence" value="ECO:0007669"/>
    <property type="project" value="UniProtKB-KW"/>
</dbReference>
<dbReference type="Pfam" id="PF02589">
    <property type="entry name" value="LUD_dom"/>
    <property type="match status" value="1"/>
</dbReference>
<dbReference type="PROSITE" id="PS00198">
    <property type="entry name" value="4FE4S_FER_1"/>
    <property type="match status" value="2"/>
</dbReference>
<accession>A0A7C5Q6M4</accession>
<dbReference type="InterPro" id="IPR017896">
    <property type="entry name" value="4Fe4S_Fe-S-bd"/>
</dbReference>
<dbReference type="InterPro" id="IPR024185">
    <property type="entry name" value="FTHF_cligase-like_sf"/>
</dbReference>
<sequence>MALESMQKIHQMLSDKTAELLKRKDWRNYLRDALTRTLKARKETINVLIPEFEQFRASVRSIRERAVENLEQLYERFRQNCESRGAKVYLAKDAQEACKLVYDIAVQRKAKLLTKSKSMTTEEIELNAFLEERRLKIVETDLGEFIIQLAHEKPFHLVYPAVHKTSHEVAELFSNIAGKRLTNDIGELMNFVRGYLRRIFLTADVGVTGANIAIAETGTVVVETNEGNDRLTSVPPKVHIVVMGIEKIVETVDDALKLIIAHPVSSTGQPLTTYVSFISGRNPMAGSDAERELHIIVVDNGRKAMRQDPWFREALYCIRCGACMNICPTYGAVGGHVFGYIYTGAIGIPWTAFVHGIDKAAMFSELCISCGLCKEICPAKIDMPMMIAEVKHRIIKQAGQLRVNRVLENYESFYGFASHAPWLFNWLLQRGTIRLLMEKLLGVERKRRIPPVAGKPLSKLMKQRTPRIGVDKAVLFADFNAEYVRPDIGMKLVNLLEEAGYTVVYPKQRTSGYPYIAYGDLDKARKVAQYNVRTLSESIKDGGVIVSLEPTATYSLLYVYPKLLDYSMDSQRVAASTISATEFLARLVRENKLIVEKAEAKRVAIHIPCHERALDSSESVRMLLASAGYDAFFVETGTCCGMAGSFGMKHGTMGYELSNAVGEPLFELMKKSSCDMIVTTSSVCRIHLEEGTRLPVYHPLEVITISRPSRR</sequence>
<dbReference type="Gene3D" id="3.40.50.10420">
    <property type="entry name" value="NagB/RpiA/CoA transferase-like"/>
    <property type="match status" value="1"/>
</dbReference>
<dbReference type="InterPro" id="IPR017900">
    <property type="entry name" value="4Fe4S_Fe_S_CS"/>
</dbReference>
<dbReference type="EMBL" id="DRWN01000029">
    <property type="protein sequence ID" value="HHK68347.1"/>
    <property type="molecule type" value="Genomic_DNA"/>
</dbReference>
<dbReference type="InterPro" id="IPR037171">
    <property type="entry name" value="NagB/RpiA_transferase-like"/>
</dbReference>
<name>A0A7C5Q6M4_CALS0</name>
<dbReference type="AlphaFoldDB" id="A0A7C5Q6M4"/>
<feature type="domain" description="4Fe-4S ferredoxin-type" evidence="2">
    <location>
        <begin position="358"/>
        <end position="389"/>
    </location>
</feature>
<dbReference type="SUPFAM" id="SSF54862">
    <property type="entry name" value="4Fe-4S ferredoxins"/>
    <property type="match status" value="1"/>
</dbReference>
<keyword evidence="1" id="KW-0004">4Fe-4S</keyword>
<dbReference type="InterPro" id="IPR004017">
    <property type="entry name" value="Cys_rich_dom"/>
</dbReference>
<protein>
    <submittedName>
        <fullName evidence="3">4Fe-4S dicluster domain-containing protein</fullName>
    </submittedName>
</protein>
<keyword evidence="1" id="KW-0479">Metal-binding</keyword>
<reference evidence="3" key="1">
    <citation type="journal article" date="2020" name="mSystems">
        <title>Genome- and Community-Level Interaction Insights into Carbon Utilization and Element Cycling Functions of Hydrothermarchaeota in Hydrothermal Sediment.</title>
        <authorList>
            <person name="Zhou Z."/>
            <person name="Liu Y."/>
            <person name="Xu W."/>
            <person name="Pan J."/>
            <person name="Luo Z.H."/>
            <person name="Li M."/>
        </authorList>
    </citation>
    <scope>NUCLEOTIDE SEQUENCE [LARGE SCALE GENOMIC DNA]</scope>
    <source>
        <strain evidence="3">SpSt-1056</strain>
    </source>
</reference>
<keyword evidence="1" id="KW-0411">Iron-sulfur</keyword>
<organism evidence="3">
    <name type="scientific">Caldiarchaeum subterraneum</name>
    <dbReference type="NCBI Taxonomy" id="311458"/>
    <lineage>
        <taxon>Archaea</taxon>
        <taxon>Nitrososphaerota</taxon>
        <taxon>Candidatus Caldarchaeales</taxon>
        <taxon>Candidatus Caldarchaeaceae</taxon>
        <taxon>Candidatus Caldarchaeum</taxon>
    </lineage>
</organism>
<dbReference type="SUPFAM" id="SSF100950">
    <property type="entry name" value="NagB/RpiA/CoA transferase-like"/>
    <property type="match status" value="1"/>
</dbReference>
<dbReference type="PROSITE" id="PS51379">
    <property type="entry name" value="4FE4S_FER_2"/>
    <property type="match status" value="2"/>
</dbReference>
<dbReference type="Pfam" id="PF02754">
    <property type="entry name" value="CCG"/>
    <property type="match status" value="1"/>
</dbReference>
<dbReference type="PANTHER" id="PTHR47153">
    <property type="entry name" value="LACTATE UTILIZATION PROTEIN B"/>
    <property type="match status" value="1"/>
</dbReference>
<evidence type="ECO:0000259" key="2">
    <source>
        <dbReference type="PROSITE" id="PS51379"/>
    </source>
</evidence>
<dbReference type="InterPro" id="IPR003741">
    <property type="entry name" value="LUD_dom"/>
</dbReference>
<comment type="caution">
    <text evidence="3">The sequence shown here is derived from an EMBL/GenBank/DDBJ whole genome shotgun (WGS) entry which is preliminary data.</text>
</comment>
<dbReference type="GO" id="GO:0006089">
    <property type="term" value="P:lactate metabolic process"/>
    <property type="evidence" value="ECO:0007669"/>
    <property type="project" value="InterPro"/>
</dbReference>
<dbReference type="Gene3D" id="3.30.70.20">
    <property type="match status" value="1"/>
</dbReference>
<evidence type="ECO:0000256" key="1">
    <source>
        <dbReference type="ARBA" id="ARBA00022485"/>
    </source>
</evidence>
<gene>
    <name evidence="3" type="ORF">ENM11_04235</name>
</gene>
<evidence type="ECO:0000313" key="3">
    <source>
        <dbReference type="EMBL" id="HHK68347.1"/>
    </source>
</evidence>
<proteinExistence type="predicted"/>
<dbReference type="GO" id="GO:0016491">
    <property type="term" value="F:oxidoreductase activity"/>
    <property type="evidence" value="ECO:0007669"/>
    <property type="project" value="UniProtKB-ARBA"/>
</dbReference>
<dbReference type="InterPro" id="IPR004452">
    <property type="entry name" value="LutB/LldF"/>
</dbReference>
<keyword evidence="1" id="KW-0408">Iron</keyword>